<evidence type="ECO:0000256" key="3">
    <source>
        <dbReference type="SAM" id="SignalP"/>
    </source>
</evidence>
<evidence type="ECO:0000256" key="1">
    <source>
        <dbReference type="SAM" id="MobiDB-lite"/>
    </source>
</evidence>
<dbReference type="RefSeq" id="WP_344605657.1">
    <property type="nucleotide sequence ID" value="NZ_BAAAHE010000021.1"/>
</dbReference>
<feature type="signal peptide" evidence="3">
    <location>
        <begin position="1"/>
        <end position="29"/>
    </location>
</feature>
<comment type="caution">
    <text evidence="4">The sequence shown here is derived from an EMBL/GenBank/DDBJ whole genome shotgun (WGS) entry which is preliminary data.</text>
</comment>
<dbReference type="EMBL" id="BAAAHE010000021">
    <property type="protein sequence ID" value="GAA0623038.1"/>
    <property type="molecule type" value="Genomic_DNA"/>
</dbReference>
<keyword evidence="3" id="KW-0732">Signal</keyword>
<keyword evidence="2" id="KW-0812">Transmembrane</keyword>
<feature type="region of interest" description="Disordered" evidence="1">
    <location>
        <begin position="102"/>
        <end position="131"/>
    </location>
</feature>
<dbReference type="SUPFAM" id="SSF54001">
    <property type="entry name" value="Cysteine proteinases"/>
    <property type="match status" value="1"/>
</dbReference>
<dbReference type="InterPro" id="IPR038765">
    <property type="entry name" value="Papain-like_cys_pep_sf"/>
</dbReference>
<feature type="region of interest" description="Disordered" evidence="1">
    <location>
        <begin position="508"/>
        <end position="532"/>
    </location>
</feature>
<reference evidence="4 5" key="1">
    <citation type="journal article" date="2019" name="Int. J. Syst. Evol. Microbiol.">
        <title>The Global Catalogue of Microorganisms (GCM) 10K type strain sequencing project: providing services to taxonomists for standard genome sequencing and annotation.</title>
        <authorList>
            <consortium name="The Broad Institute Genomics Platform"/>
            <consortium name="The Broad Institute Genome Sequencing Center for Infectious Disease"/>
            <person name="Wu L."/>
            <person name="Ma J."/>
        </authorList>
    </citation>
    <scope>NUCLEOTIDE SEQUENCE [LARGE SCALE GENOMIC DNA]</scope>
    <source>
        <strain evidence="4 5">JCM 10671</strain>
    </source>
</reference>
<feature type="compositionally biased region" description="Low complexity" evidence="1">
    <location>
        <begin position="102"/>
        <end position="130"/>
    </location>
</feature>
<keyword evidence="2" id="KW-1133">Transmembrane helix</keyword>
<feature type="region of interest" description="Disordered" evidence="1">
    <location>
        <begin position="51"/>
        <end position="88"/>
    </location>
</feature>
<organism evidence="4 5">
    <name type="scientific">Sporichthya brevicatena</name>
    <dbReference type="NCBI Taxonomy" id="171442"/>
    <lineage>
        <taxon>Bacteria</taxon>
        <taxon>Bacillati</taxon>
        <taxon>Actinomycetota</taxon>
        <taxon>Actinomycetes</taxon>
        <taxon>Sporichthyales</taxon>
        <taxon>Sporichthyaceae</taxon>
        <taxon>Sporichthya</taxon>
    </lineage>
</organism>
<feature type="region of interest" description="Disordered" evidence="1">
    <location>
        <begin position="194"/>
        <end position="311"/>
    </location>
</feature>
<keyword evidence="5" id="KW-1185">Reference proteome</keyword>
<evidence type="ECO:0000313" key="4">
    <source>
        <dbReference type="EMBL" id="GAA0623038.1"/>
    </source>
</evidence>
<name>A0ABN1GXU7_9ACTN</name>
<feature type="compositionally biased region" description="Low complexity" evidence="1">
    <location>
        <begin position="194"/>
        <end position="224"/>
    </location>
</feature>
<evidence type="ECO:0000313" key="5">
    <source>
        <dbReference type="Proteomes" id="UP001500957"/>
    </source>
</evidence>
<feature type="compositionally biased region" description="Basic and acidic residues" evidence="1">
    <location>
        <begin position="512"/>
        <end position="524"/>
    </location>
</feature>
<dbReference type="Proteomes" id="UP001500957">
    <property type="component" value="Unassembled WGS sequence"/>
</dbReference>
<feature type="chain" id="PRO_5045194916" description="NlpC/P60 domain-containing protein" evidence="3">
    <location>
        <begin position="30"/>
        <end position="601"/>
    </location>
</feature>
<evidence type="ECO:0000256" key="2">
    <source>
        <dbReference type="SAM" id="Phobius"/>
    </source>
</evidence>
<sequence>MTPRSRVALAIAVATGTLGSTLITAGAFAYSTTPALPAAAQCPAGTVLFRTAPPAPAPTPSPSPTPVQVPQYQAPQYQPTPQYPQYQPQPQYQVPQYQAPQYQGPQYQAPQPQYYSAPQPQAPQSYVPPASTTGASAAYIAQSTLSNVEGSTMAETPVDPATAAATTDVTDPYASASIDPDAFICVVPGYGSAPAPTAPSTPTTPVDPAMPADPAAAPTAEPTPAAEPTPTPTPAVVDPGITGPAPGMIPTSPAQPETPVVPADSDQEPPAAEEPAEDKPSTGQGPNDGGERPSTPQKGDNDSGKGKRITRDEVIGRAVSWVLQQVPYSQTSWWTDSNGTYRQDCSGYVSMAWNLNQRINYWTGNLASVSHRIATKSLKPGDILLLPRSHVVIFAGWANSAKTKFHLYEEYSRGKPARYLTGADLSYYLNRGYGAYRYDKIADVQRGKPGPQSTVYNNAMHTTGTVVDPVLDAALDPALDPTADLNDGMVDIAAQVPGQEWTPAAAAEAESEAERTAPPAHDEQITPDPVPNLPVTTLIDVQLATDMRALAPDELPSVKSASGMVLLAAGVALFFLGFPLAAAARAGVFLPGVPMRREDLA</sequence>
<proteinExistence type="predicted"/>
<feature type="compositionally biased region" description="Basic and acidic residues" evidence="1">
    <location>
        <begin position="299"/>
        <end position="311"/>
    </location>
</feature>
<keyword evidence="2" id="KW-0472">Membrane</keyword>
<feature type="transmembrane region" description="Helical" evidence="2">
    <location>
        <begin position="564"/>
        <end position="588"/>
    </location>
</feature>
<accession>A0ABN1GXU7</accession>
<feature type="compositionally biased region" description="Pro residues" evidence="1">
    <location>
        <begin position="53"/>
        <end position="67"/>
    </location>
</feature>
<gene>
    <name evidence="4" type="ORF">GCM10009547_27570</name>
</gene>
<evidence type="ECO:0008006" key="6">
    <source>
        <dbReference type="Google" id="ProtNLM"/>
    </source>
</evidence>
<protein>
    <recommendedName>
        <fullName evidence="6">NlpC/P60 domain-containing protein</fullName>
    </recommendedName>
</protein>
<dbReference type="Gene3D" id="3.90.1720.10">
    <property type="entry name" value="endopeptidase domain like (from Nostoc punctiforme)"/>
    <property type="match status" value="1"/>
</dbReference>
<feature type="compositionally biased region" description="Low complexity" evidence="1">
    <location>
        <begin position="68"/>
        <end position="88"/>
    </location>
</feature>